<evidence type="ECO:0000313" key="2">
    <source>
        <dbReference type="Proteomes" id="UP000605259"/>
    </source>
</evidence>
<sequence length="68" mass="7588">MKQFIYKVFTYDNDPYSNNDDGLEDELVGFGELGWELVSALPVVKGAGTAGEVSVHTNSIKFIFKKEK</sequence>
<dbReference type="EMBL" id="BMFK01000001">
    <property type="protein sequence ID" value="GGE64615.1"/>
    <property type="molecule type" value="Genomic_DNA"/>
</dbReference>
<name>A0A917ARF6_9BACI</name>
<keyword evidence="2" id="KW-1185">Reference proteome</keyword>
<accession>A0A917ARF6</accession>
<gene>
    <name evidence="1" type="ORF">GCM10007140_13520</name>
</gene>
<dbReference type="RefSeq" id="WP_188387619.1">
    <property type="nucleotide sequence ID" value="NZ_BMFK01000001.1"/>
</dbReference>
<dbReference type="AlphaFoldDB" id="A0A917ARF6"/>
<reference evidence="1" key="1">
    <citation type="journal article" date="2014" name="Int. J. Syst. Evol. Microbiol.">
        <title>Complete genome sequence of Corynebacterium casei LMG S-19264T (=DSM 44701T), isolated from a smear-ripened cheese.</title>
        <authorList>
            <consortium name="US DOE Joint Genome Institute (JGI-PGF)"/>
            <person name="Walter F."/>
            <person name="Albersmeier A."/>
            <person name="Kalinowski J."/>
            <person name="Ruckert C."/>
        </authorList>
    </citation>
    <scope>NUCLEOTIDE SEQUENCE</scope>
    <source>
        <strain evidence="1">CGMCC 1.12698</strain>
    </source>
</reference>
<evidence type="ECO:0008006" key="3">
    <source>
        <dbReference type="Google" id="ProtNLM"/>
    </source>
</evidence>
<comment type="caution">
    <text evidence="1">The sequence shown here is derived from an EMBL/GenBank/DDBJ whole genome shotgun (WGS) entry which is preliminary data.</text>
</comment>
<organism evidence="1 2">
    <name type="scientific">Priestia taiwanensis</name>
    <dbReference type="NCBI Taxonomy" id="1347902"/>
    <lineage>
        <taxon>Bacteria</taxon>
        <taxon>Bacillati</taxon>
        <taxon>Bacillota</taxon>
        <taxon>Bacilli</taxon>
        <taxon>Bacillales</taxon>
        <taxon>Bacillaceae</taxon>
        <taxon>Priestia</taxon>
    </lineage>
</organism>
<evidence type="ECO:0000313" key="1">
    <source>
        <dbReference type="EMBL" id="GGE64615.1"/>
    </source>
</evidence>
<dbReference type="Proteomes" id="UP000605259">
    <property type="component" value="Unassembled WGS sequence"/>
</dbReference>
<proteinExistence type="predicted"/>
<protein>
    <recommendedName>
        <fullName evidence="3">DUF4177 domain-containing protein</fullName>
    </recommendedName>
</protein>
<reference evidence="1" key="2">
    <citation type="submission" date="2020-09" db="EMBL/GenBank/DDBJ databases">
        <authorList>
            <person name="Sun Q."/>
            <person name="Zhou Y."/>
        </authorList>
    </citation>
    <scope>NUCLEOTIDE SEQUENCE</scope>
    <source>
        <strain evidence="1">CGMCC 1.12698</strain>
    </source>
</reference>